<accession>A0ABT8VH98</accession>
<reference evidence="2" key="1">
    <citation type="submission" date="2023-07" db="EMBL/GenBank/DDBJ databases">
        <authorList>
            <person name="Aktuganov G."/>
            <person name="Boyko T."/>
            <person name="Delegan Y."/>
            <person name="Galimzianova N."/>
            <person name="Gilvanova E."/>
            <person name="Korobov V."/>
            <person name="Kuzmina L."/>
            <person name="Melentiev A."/>
            <person name="Milman P."/>
            <person name="Ryabova A."/>
            <person name="Stupak E."/>
            <person name="Yasakov T."/>
            <person name="Zharikova N."/>
            <person name="Zhurenko E."/>
        </authorList>
    </citation>
    <scope>NUCLEOTIDE SEQUENCE</scope>
    <source>
        <strain evidence="2">IB-739</strain>
    </source>
</reference>
<dbReference type="EMBL" id="JAUMKJ010000039">
    <property type="protein sequence ID" value="MDO3680326.1"/>
    <property type="molecule type" value="Genomic_DNA"/>
</dbReference>
<dbReference type="InterPro" id="IPR019260">
    <property type="entry name" value="DUF2262"/>
</dbReference>
<dbReference type="RefSeq" id="WP_302880596.1">
    <property type="nucleotide sequence ID" value="NZ_JAUMKJ010000039.1"/>
</dbReference>
<dbReference type="Pfam" id="PF10020">
    <property type="entry name" value="DUF2262"/>
    <property type="match status" value="1"/>
</dbReference>
<dbReference type="Proteomes" id="UP001168883">
    <property type="component" value="Unassembled WGS sequence"/>
</dbReference>
<evidence type="ECO:0000259" key="1">
    <source>
        <dbReference type="Pfam" id="PF10020"/>
    </source>
</evidence>
<protein>
    <submittedName>
        <fullName evidence="2">DUF2262 domain-containing protein</fullName>
    </submittedName>
</protein>
<proteinExistence type="predicted"/>
<evidence type="ECO:0000313" key="3">
    <source>
        <dbReference type="Proteomes" id="UP001168883"/>
    </source>
</evidence>
<organism evidence="2 3">
    <name type="scientific">Paenibacillus ehimensis</name>
    <dbReference type="NCBI Taxonomy" id="79264"/>
    <lineage>
        <taxon>Bacteria</taxon>
        <taxon>Bacillati</taxon>
        <taxon>Bacillota</taxon>
        <taxon>Bacilli</taxon>
        <taxon>Bacillales</taxon>
        <taxon>Paenibacillaceae</taxon>
        <taxon>Paenibacillus</taxon>
    </lineage>
</organism>
<evidence type="ECO:0000313" key="2">
    <source>
        <dbReference type="EMBL" id="MDO3680326.1"/>
    </source>
</evidence>
<feature type="domain" description="DUF2262" evidence="1">
    <location>
        <begin position="8"/>
        <end position="136"/>
    </location>
</feature>
<sequence>MNNLEIRDEFWGIIIKDRDIDLYTCRKCLKGGEIEIAFMPDDDDLLEIIDHAKEIFILLEENDVTFREYAADEVLNHYREYIVDGAVITKEEMVKRMQIESFSVGSGKSFDLSYNDDGICGNHIIMVFVDEHGEPCGVDIAG</sequence>
<gene>
    <name evidence="2" type="ORF">Q3C12_25285</name>
</gene>
<keyword evidence="3" id="KW-1185">Reference proteome</keyword>
<name>A0ABT8VH98_9BACL</name>
<comment type="caution">
    <text evidence="2">The sequence shown here is derived from an EMBL/GenBank/DDBJ whole genome shotgun (WGS) entry which is preliminary data.</text>
</comment>